<dbReference type="EMBL" id="JASCZI010153579">
    <property type="protein sequence ID" value="MED6177494.1"/>
    <property type="molecule type" value="Genomic_DNA"/>
</dbReference>
<comment type="caution">
    <text evidence="1">The sequence shown here is derived from an EMBL/GenBank/DDBJ whole genome shotgun (WGS) entry which is preliminary data.</text>
</comment>
<evidence type="ECO:0000313" key="1">
    <source>
        <dbReference type="EMBL" id="MED6177494.1"/>
    </source>
</evidence>
<feature type="non-terminal residue" evidence="1">
    <location>
        <position position="1"/>
    </location>
</feature>
<dbReference type="Proteomes" id="UP001341840">
    <property type="component" value="Unassembled WGS sequence"/>
</dbReference>
<evidence type="ECO:0000313" key="2">
    <source>
        <dbReference type="Proteomes" id="UP001341840"/>
    </source>
</evidence>
<accession>A0ABU6VWS0</accession>
<keyword evidence="2" id="KW-1185">Reference proteome</keyword>
<organism evidence="1 2">
    <name type="scientific">Stylosanthes scabra</name>
    <dbReference type="NCBI Taxonomy" id="79078"/>
    <lineage>
        <taxon>Eukaryota</taxon>
        <taxon>Viridiplantae</taxon>
        <taxon>Streptophyta</taxon>
        <taxon>Embryophyta</taxon>
        <taxon>Tracheophyta</taxon>
        <taxon>Spermatophyta</taxon>
        <taxon>Magnoliopsida</taxon>
        <taxon>eudicotyledons</taxon>
        <taxon>Gunneridae</taxon>
        <taxon>Pentapetalae</taxon>
        <taxon>rosids</taxon>
        <taxon>fabids</taxon>
        <taxon>Fabales</taxon>
        <taxon>Fabaceae</taxon>
        <taxon>Papilionoideae</taxon>
        <taxon>50 kb inversion clade</taxon>
        <taxon>dalbergioids sensu lato</taxon>
        <taxon>Dalbergieae</taxon>
        <taxon>Pterocarpus clade</taxon>
        <taxon>Stylosanthes</taxon>
    </lineage>
</organism>
<name>A0ABU6VWS0_9FABA</name>
<gene>
    <name evidence="1" type="ORF">PIB30_098622</name>
</gene>
<sequence length="84" mass="9269">ENDPSPILGIFKLGCTSVTPFKFGDRGPDKVAAHQIFGAVVEMEEEQEEAERDPCDDDEFRDYFALAPPAIPDSIDDSIPPEDD</sequence>
<protein>
    <recommendedName>
        <fullName evidence="3">Peptidylprolyl isomerase</fullName>
    </recommendedName>
</protein>
<proteinExistence type="predicted"/>
<evidence type="ECO:0008006" key="3">
    <source>
        <dbReference type="Google" id="ProtNLM"/>
    </source>
</evidence>
<reference evidence="1 2" key="1">
    <citation type="journal article" date="2023" name="Plants (Basel)">
        <title>Bridging the Gap: Combining Genomics and Transcriptomics Approaches to Understand Stylosanthes scabra, an Orphan Legume from the Brazilian Caatinga.</title>
        <authorList>
            <person name="Ferreira-Neto J.R.C."/>
            <person name="da Silva M.D."/>
            <person name="Binneck E."/>
            <person name="de Melo N.F."/>
            <person name="da Silva R.H."/>
            <person name="de Melo A.L.T.M."/>
            <person name="Pandolfi V."/>
            <person name="Bustamante F.O."/>
            <person name="Brasileiro-Vidal A.C."/>
            <person name="Benko-Iseppon A.M."/>
        </authorList>
    </citation>
    <scope>NUCLEOTIDE SEQUENCE [LARGE SCALE GENOMIC DNA]</scope>
    <source>
        <tissue evidence="1">Leaves</tissue>
    </source>
</reference>